<reference evidence="1 2" key="1">
    <citation type="submission" date="2021-02" db="EMBL/GenBank/DDBJ databases">
        <title>Genomic and phenotypic characterization of Pseudomonas hygromyciniae, a novel bacterial species discovered from a commercially purchased antibiotic vial.</title>
        <authorList>
            <person name="Turner T.L."/>
            <person name="Mitra S.D."/>
            <person name="Kochan T.J."/>
            <person name="Pincus N.B."/>
            <person name="Lebrun-Corbin M."/>
            <person name="Cheung B."/>
            <person name="Gatesy S.W."/>
            <person name="Afzal T."/>
            <person name="Ozer E.A."/>
            <person name="Hauser A.R."/>
        </authorList>
    </citation>
    <scope>NUCLEOTIDE SEQUENCE [LARGE SCALE GENOMIC DNA]</scope>
    <source>
        <strain evidence="1 2">SDM007</strain>
        <plasmid evidence="1 2">pSDM007</plasmid>
    </source>
</reference>
<dbReference type="InterPro" id="IPR029063">
    <property type="entry name" value="SAM-dependent_MTases_sf"/>
</dbReference>
<accession>A0ABX7K5D5</accession>
<protein>
    <submittedName>
        <fullName evidence="1">Uncharacterized protein</fullName>
    </submittedName>
</protein>
<geneLocation type="plasmid" evidence="1 2">
    <name>pSDM007</name>
</geneLocation>
<dbReference type="SUPFAM" id="SSF53335">
    <property type="entry name" value="S-adenosyl-L-methionine-dependent methyltransferases"/>
    <property type="match status" value="1"/>
</dbReference>
<name>A0ABX7K5D5_9PSED</name>
<evidence type="ECO:0000313" key="1">
    <source>
        <dbReference type="EMBL" id="QSB42630.1"/>
    </source>
</evidence>
<dbReference type="Proteomes" id="UP000663249">
    <property type="component" value="Plasmid pSDM007"/>
</dbReference>
<keyword evidence="1" id="KW-0614">Plasmid</keyword>
<keyword evidence="2" id="KW-1185">Reference proteome</keyword>
<dbReference type="RefSeq" id="WP_205477432.1">
    <property type="nucleotide sequence ID" value="NZ_CP070507.1"/>
</dbReference>
<evidence type="ECO:0000313" key="2">
    <source>
        <dbReference type="Proteomes" id="UP000663249"/>
    </source>
</evidence>
<dbReference type="EMBL" id="CP070507">
    <property type="protein sequence ID" value="QSB42630.1"/>
    <property type="molecule type" value="Genomic_DNA"/>
</dbReference>
<sequence length="112" mass="13110">MYLRKDEVQRLFTGIVERFPTGETAFDAFSRLGVWFVQRQTSVKATGATLHWGIDDPHDLERMVPRMKFAAEVPAYDPSYLDRFSFAGRMSIKAMLEIPALRRTGRFLRYRF</sequence>
<organism evidence="1 2">
    <name type="scientific">Pseudomonas hygromyciniae</name>
    <dbReference type="NCBI Taxonomy" id="2812000"/>
    <lineage>
        <taxon>Bacteria</taxon>
        <taxon>Pseudomonadati</taxon>
        <taxon>Pseudomonadota</taxon>
        <taxon>Gammaproteobacteria</taxon>
        <taxon>Pseudomonadales</taxon>
        <taxon>Pseudomonadaceae</taxon>
        <taxon>Pseudomonas</taxon>
    </lineage>
</organism>
<proteinExistence type="predicted"/>
<gene>
    <name evidence="1" type="ORF">JTY93_27860</name>
</gene>